<dbReference type="AlphaFoldDB" id="T5AE40"/>
<dbReference type="SUPFAM" id="SSF52821">
    <property type="entry name" value="Rhodanese/Cell cycle control phosphatase"/>
    <property type="match status" value="1"/>
</dbReference>
<accession>T5AE40</accession>
<proteinExistence type="predicted"/>
<dbReference type="GO" id="GO:0005737">
    <property type="term" value="C:cytoplasm"/>
    <property type="evidence" value="ECO:0007669"/>
    <property type="project" value="TreeGrafter"/>
</dbReference>
<reference evidence="2 3" key="1">
    <citation type="journal article" date="2013" name="Chin. Sci. Bull.">
        <title>Genome survey uncovers the secrets of sex and lifestyle in caterpillar fungus.</title>
        <authorList>
            <person name="Hu X."/>
            <person name="Zhang Y."/>
            <person name="Xiao G."/>
            <person name="Zheng P."/>
            <person name="Xia Y."/>
            <person name="Zhang X."/>
            <person name="St Leger R.J."/>
            <person name="Liu X."/>
            <person name="Wang C."/>
        </authorList>
    </citation>
    <scope>NUCLEOTIDE SEQUENCE [LARGE SCALE GENOMIC DNA]</scope>
    <source>
        <strain evidence="3">Co18 / CGMCC 3.14243</strain>
        <tissue evidence="2">Fruit-body</tissue>
    </source>
</reference>
<feature type="domain" description="Rhodanese" evidence="1">
    <location>
        <begin position="29"/>
        <end position="87"/>
    </location>
</feature>
<dbReference type="Gene3D" id="3.40.250.10">
    <property type="entry name" value="Rhodanese-like domain"/>
    <property type="match status" value="1"/>
</dbReference>
<protein>
    <submittedName>
        <fullName evidence="2">Phosphoprotein phosphatase-like protein</fullName>
    </submittedName>
</protein>
<dbReference type="PANTHER" id="PTHR10828:SF38">
    <property type="entry name" value="ARSENICAL-RESISTANCE PROTEIN 2-RELATED"/>
    <property type="match status" value="1"/>
</dbReference>
<dbReference type="eggNOG" id="KOG3772">
    <property type="taxonomic scope" value="Eukaryota"/>
</dbReference>
<dbReference type="InterPro" id="IPR036873">
    <property type="entry name" value="Rhodanese-like_dom_sf"/>
</dbReference>
<organism evidence="2 3">
    <name type="scientific">Ophiocordyceps sinensis (strain Co18 / CGMCC 3.14243)</name>
    <name type="common">Yarsagumba caterpillar fungus</name>
    <name type="synonym">Hirsutella sinensis</name>
    <dbReference type="NCBI Taxonomy" id="911162"/>
    <lineage>
        <taxon>Eukaryota</taxon>
        <taxon>Fungi</taxon>
        <taxon>Dikarya</taxon>
        <taxon>Ascomycota</taxon>
        <taxon>Pezizomycotina</taxon>
        <taxon>Sordariomycetes</taxon>
        <taxon>Hypocreomycetidae</taxon>
        <taxon>Hypocreales</taxon>
        <taxon>Ophiocordycipitaceae</taxon>
        <taxon>Ophiocordyceps</taxon>
    </lineage>
</organism>
<dbReference type="GO" id="GO:0005634">
    <property type="term" value="C:nucleus"/>
    <property type="evidence" value="ECO:0007669"/>
    <property type="project" value="TreeGrafter"/>
</dbReference>
<dbReference type="OrthoDB" id="102559at2759"/>
<dbReference type="PANTHER" id="PTHR10828">
    <property type="entry name" value="M-PHASE INDUCER PHOSPHATASE DUAL SPECIFICITY PHOSPHATASE CDC25"/>
    <property type="match status" value="1"/>
</dbReference>
<evidence type="ECO:0000313" key="3">
    <source>
        <dbReference type="Proteomes" id="UP000019374"/>
    </source>
</evidence>
<sequence>MSSSATAGVATLQRISAKALSDKMLAQAVVFHCALSQQRGPSAALRYLRERGDVLAALGIDAAPPQVVYVLHRGFSGWQKAYGEDERLTEAYRKELWQDDW</sequence>
<dbReference type="HOGENOM" id="CLU_2292495_0_0_1"/>
<name>T5AE40_OPHSC</name>
<evidence type="ECO:0000313" key="2">
    <source>
        <dbReference type="EMBL" id="EQL00854.1"/>
    </source>
</evidence>
<dbReference type="EMBL" id="KE652674">
    <property type="protein sequence ID" value="EQL00854.1"/>
    <property type="molecule type" value="Genomic_DNA"/>
</dbReference>
<dbReference type="PROSITE" id="PS50206">
    <property type="entry name" value="RHODANESE_3"/>
    <property type="match status" value="1"/>
</dbReference>
<evidence type="ECO:0000259" key="1">
    <source>
        <dbReference type="PROSITE" id="PS50206"/>
    </source>
</evidence>
<dbReference type="InterPro" id="IPR001763">
    <property type="entry name" value="Rhodanese-like_dom"/>
</dbReference>
<dbReference type="GO" id="GO:0004725">
    <property type="term" value="F:protein tyrosine phosphatase activity"/>
    <property type="evidence" value="ECO:0007669"/>
    <property type="project" value="TreeGrafter"/>
</dbReference>
<dbReference type="Proteomes" id="UP000019374">
    <property type="component" value="Unassembled WGS sequence"/>
</dbReference>
<gene>
    <name evidence="2" type="ORF">OCS_03431</name>
</gene>